<keyword evidence="2" id="KW-1185">Reference proteome</keyword>
<evidence type="ECO:0000313" key="2">
    <source>
        <dbReference type="Proteomes" id="UP001266807"/>
    </source>
</evidence>
<comment type="caution">
    <text evidence="1">The sequence shown here is derived from an EMBL/GenBank/DDBJ whole genome shotgun (WGS) entry which is preliminary data.</text>
</comment>
<organism evidence="1 2">
    <name type="scientific">Paenibacillus peoriae</name>
    <dbReference type="NCBI Taxonomy" id="59893"/>
    <lineage>
        <taxon>Bacteria</taxon>
        <taxon>Bacillati</taxon>
        <taxon>Bacillota</taxon>
        <taxon>Bacilli</taxon>
        <taxon>Bacillales</taxon>
        <taxon>Paenibacillaceae</taxon>
        <taxon>Paenibacillus</taxon>
    </lineage>
</organism>
<name>A0ABU1QI79_9BACL</name>
<dbReference type="RefSeq" id="WP_068940900.1">
    <property type="nucleotide sequence ID" value="NZ_JAVDUG010000004.1"/>
</dbReference>
<sequence length="162" mass="18992">MATPFSSLQTAFFNKIEKDLDFFTYNNVTEEEAMEIALSRSREYLKESLAKLKISCSSDISFDYDDNENLLVDDLTPTEIDLVANIMREKYYEKDMSLLKAFQVRFSTKDLQVFSPANERKTFMDMYYGIIEENNKMISQYASRDRMTGKLKSIDFSKYVND</sequence>
<protein>
    <submittedName>
        <fullName evidence="1">Uncharacterized protein</fullName>
    </submittedName>
</protein>
<accession>A0ABU1QI79</accession>
<reference evidence="1 2" key="1">
    <citation type="submission" date="2023-07" db="EMBL/GenBank/DDBJ databases">
        <title>Sorghum-associated microbial communities from plants grown in Nebraska, USA.</title>
        <authorList>
            <person name="Schachtman D."/>
        </authorList>
    </citation>
    <scope>NUCLEOTIDE SEQUENCE [LARGE SCALE GENOMIC DNA]</scope>
    <source>
        <strain evidence="1 2">BE143</strain>
    </source>
</reference>
<dbReference type="Proteomes" id="UP001266807">
    <property type="component" value="Unassembled WGS sequence"/>
</dbReference>
<proteinExistence type="predicted"/>
<evidence type="ECO:0000313" key="1">
    <source>
        <dbReference type="EMBL" id="MDR6779347.1"/>
    </source>
</evidence>
<dbReference type="EMBL" id="JAVDUG010000004">
    <property type="protein sequence ID" value="MDR6779347.1"/>
    <property type="molecule type" value="Genomic_DNA"/>
</dbReference>
<gene>
    <name evidence="1" type="ORF">J2W98_003627</name>
</gene>